<protein>
    <submittedName>
        <fullName evidence="8">MMPL family transporter</fullName>
    </submittedName>
</protein>
<keyword evidence="2" id="KW-1003">Cell membrane</keyword>
<comment type="subcellular location">
    <subcellularLocation>
        <location evidence="1">Cell membrane</location>
        <topology evidence="1">Multi-pass membrane protein</topology>
    </subcellularLocation>
</comment>
<dbReference type="PANTHER" id="PTHR33406">
    <property type="entry name" value="MEMBRANE PROTEIN MJ1562-RELATED"/>
    <property type="match status" value="1"/>
</dbReference>
<dbReference type="InterPro" id="IPR050545">
    <property type="entry name" value="Mycobact_MmpL"/>
</dbReference>
<feature type="transmembrane region" description="Helical" evidence="6">
    <location>
        <begin position="683"/>
        <end position="704"/>
    </location>
</feature>
<keyword evidence="9" id="KW-1185">Reference proteome</keyword>
<dbReference type="PANTHER" id="PTHR33406:SF13">
    <property type="entry name" value="MEMBRANE PROTEIN YDFJ"/>
    <property type="match status" value="1"/>
</dbReference>
<organism evidence="8 9">
    <name type="scientific">Arenibacter arenosicollis</name>
    <dbReference type="NCBI Taxonomy" id="2762274"/>
    <lineage>
        <taxon>Bacteria</taxon>
        <taxon>Pseudomonadati</taxon>
        <taxon>Bacteroidota</taxon>
        <taxon>Flavobacteriia</taxon>
        <taxon>Flavobacteriales</taxon>
        <taxon>Flavobacteriaceae</taxon>
        <taxon>Arenibacter</taxon>
    </lineage>
</organism>
<dbReference type="InterPro" id="IPR002123">
    <property type="entry name" value="Plipid/glycerol_acylTrfase"/>
</dbReference>
<feature type="transmembrane region" description="Helical" evidence="6">
    <location>
        <begin position="436"/>
        <end position="457"/>
    </location>
</feature>
<feature type="transmembrane region" description="Helical" evidence="6">
    <location>
        <begin position="711"/>
        <end position="730"/>
    </location>
</feature>
<dbReference type="EMBL" id="JACLHY010000028">
    <property type="protein sequence ID" value="MBC8770147.1"/>
    <property type="molecule type" value="Genomic_DNA"/>
</dbReference>
<feature type="transmembrane region" description="Helical" evidence="6">
    <location>
        <begin position="661"/>
        <end position="677"/>
    </location>
</feature>
<feature type="transmembrane region" description="Helical" evidence="6">
    <location>
        <begin position="362"/>
        <end position="380"/>
    </location>
</feature>
<feature type="transmembrane region" description="Helical" evidence="6">
    <location>
        <begin position="295"/>
        <end position="314"/>
    </location>
</feature>
<name>A0ABR7QTA0_9FLAO</name>
<dbReference type="SMART" id="SM00563">
    <property type="entry name" value="PlsC"/>
    <property type="match status" value="1"/>
</dbReference>
<dbReference type="Pfam" id="PF01553">
    <property type="entry name" value="Acyltransferase"/>
    <property type="match status" value="1"/>
</dbReference>
<gene>
    <name evidence="8" type="ORF">H4O18_19255</name>
</gene>
<feature type="transmembrane region" description="Helical" evidence="6">
    <location>
        <begin position="781"/>
        <end position="804"/>
    </location>
</feature>
<dbReference type="SUPFAM" id="SSF82866">
    <property type="entry name" value="Multidrug efflux transporter AcrB transmembrane domain"/>
    <property type="match status" value="2"/>
</dbReference>
<evidence type="ECO:0000256" key="5">
    <source>
        <dbReference type="ARBA" id="ARBA00023136"/>
    </source>
</evidence>
<evidence type="ECO:0000256" key="1">
    <source>
        <dbReference type="ARBA" id="ARBA00004651"/>
    </source>
</evidence>
<keyword evidence="5 6" id="KW-0472">Membrane</keyword>
<dbReference type="InterPro" id="IPR004869">
    <property type="entry name" value="MMPL_dom"/>
</dbReference>
<reference evidence="8 9" key="1">
    <citation type="submission" date="2020-08" db="EMBL/GenBank/DDBJ databases">
        <title>Arenibacter gaetbuli sp. nov., isolated from a sand dune.</title>
        <authorList>
            <person name="Park S."/>
            <person name="Yoon J.-H."/>
        </authorList>
    </citation>
    <scope>NUCLEOTIDE SEQUENCE [LARGE SCALE GENOMIC DNA]</scope>
    <source>
        <strain evidence="8 9">BSSL-BM3</strain>
    </source>
</reference>
<feature type="transmembrane region" description="Helical" evidence="6">
    <location>
        <begin position="20"/>
        <end position="39"/>
    </location>
</feature>
<dbReference type="Gene3D" id="1.20.1640.10">
    <property type="entry name" value="Multidrug efflux transporter AcrB transmembrane domain"/>
    <property type="match status" value="2"/>
</dbReference>
<feature type="transmembrane region" description="Helical" evidence="6">
    <location>
        <begin position="750"/>
        <end position="769"/>
    </location>
</feature>
<evidence type="ECO:0000256" key="6">
    <source>
        <dbReference type="SAM" id="Phobius"/>
    </source>
</evidence>
<dbReference type="SUPFAM" id="SSF69593">
    <property type="entry name" value="Glycerol-3-phosphate (1)-acyltransferase"/>
    <property type="match status" value="1"/>
</dbReference>
<evidence type="ECO:0000256" key="4">
    <source>
        <dbReference type="ARBA" id="ARBA00022989"/>
    </source>
</evidence>
<sequence length="1233" mass="139353">MGSFLYRFYHFVANRRLPSVFGLIALFSILIFFASKIEFEEDITKLIPNNSRTVEIQKVLKSVNFSDKIVVNIVRQPGATIEELTGYATVFLDSISKKSSSHIKKIQGKIDDGDLGNTMSFVYENAPLFLDREDYNIISKRLEKDSISKITEKNYRTLISPSGIVAKEMILKDPLGISFIALKRLRQLGIGEQFTLKDGFLLSKDLQNILLFITPVHPSSETVENTKFVADLYETQEQLDQLFKDKIKSEYFGATLIAVANAKQIKTDIQLTVSIALSILIVILILFYRKITIPIILFTPTLFGAILSVAVLYLTRGKISAISLGIGSVLLGVTLDYSLHILTQIRNNPSIRTLYTDVAKPVIMSSITTALAFLCLLFLDSQALQDLGIFAAVSVIGSCIFALLFIPHVYRNNDKIKIRNTLLDKIASYNFHKNKWGIVVLVGLLTASIFFHDKVIFNKDISKLNYEPTALMQARERLDALTNMSSKSIYLAIYGEDSEVAFQTNDTIYQELVRLKNKGEILSFGSIGTLVLSQQKQQEKIALWKDFWDDNTIANTKENLIESGTELGFKPNSFDKFYSFLDKDFNLLNILDYSGAAALPIDDYVNTDNDFTTITSLIKLKEGNGEKVKQIFKGYPKTLVIDRQEMNEMFLGNLKNDFNKLIGYSLGIVVLILFLFFRSFSLVLVTSIPILLTWWLTIGIMGMFNIEFNIFNIIISTFIFGLGIDYSIFITTGLLKEYGKGEKLLTTHRTSILLSAITTILGIGVLIFAKHPALHSISLVSLIGILSAIFVAFTIQPLLFLLFIGSKEKRPISLRLLIHSVLSFGYYGSGGLLLSIWSVTFMKILPFNKKIKMKWFHRTISKFMKSVLYTNPFVRKKVINLSGEDFSKPAIIIANHTSFLDILAVGMLHPKIIYLVNDWVYKSPIFGKAVQLAGFYPVSQGIDNGLEHLKNKVAQGYSLMAFPEGTRSRTNKIRRFHKGAFYLAEQFNMDIVPVLIHGNSEVLPKGSFVIKNGSITVKILDRISPEDDEYGKTYRERNKSIAAHFRSEFQKLRNEVEGDTYFLRTILEDYRYKGDSIYRAVKKDLENNSKIYSKISKHIGTSDSIIHLSKEYGQLDFLLSLNAVDRKIFTYLKDVEVRPIVKNSFIAQQIAKLILVESIDEAVEQPAEIMIIDLEIEDLKVLGHIIKNNIQILILVKEAAKLPSKIITATGFENILENENLIILEKIKAQHNP</sequence>
<keyword evidence="4 6" id="KW-1133">Transmembrane helix</keyword>
<evidence type="ECO:0000313" key="8">
    <source>
        <dbReference type="EMBL" id="MBC8770147.1"/>
    </source>
</evidence>
<dbReference type="RefSeq" id="WP_187587682.1">
    <property type="nucleotide sequence ID" value="NZ_JACLHY010000028.1"/>
</dbReference>
<keyword evidence="3 6" id="KW-0812">Transmembrane</keyword>
<feature type="transmembrane region" description="Helical" evidence="6">
    <location>
        <begin position="387"/>
        <end position="410"/>
    </location>
</feature>
<dbReference type="CDD" id="cd07989">
    <property type="entry name" value="LPLAT_AGPAT-like"/>
    <property type="match status" value="1"/>
</dbReference>
<evidence type="ECO:0000313" key="9">
    <source>
        <dbReference type="Proteomes" id="UP000618952"/>
    </source>
</evidence>
<feature type="transmembrane region" description="Helical" evidence="6">
    <location>
        <begin position="321"/>
        <end position="342"/>
    </location>
</feature>
<comment type="caution">
    <text evidence="8">The sequence shown here is derived from an EMBL/GenBank/DDBJ whole genome shotgun (WGS) entry which is preliminary data.</text>
</comment>
<feature type="domain" description="Phospholipid/glycerol acyltransferase" evidence="7">
    <location>
        <begin position="890"/>
        <end position="999"/>
    </location>
</feature>
<feature type="transmembrane region" description="Helical" evidence="6">
    <location>
        <begin position="824"/>
        <end position="845"/>
    </location>
</feature>
<accession>A0ABR7QTA0</accession>
<evidence type="ECO:0000259" key="7">
    <source>
        <dbReference type="SMART" id="SM00563"/>
    </source>
</evidence>
<evidence type="ECO:0000256" key="2">
    <source>
        <dbReference type="ARBA" id="ARBA00022475"/>
    </source>
</evidence>
<proteinExistence type="predicted"/>
<feature type="transmembrane region" description="Helical" evidence="6">
    <location>
        <begin position="271"/>
        <end position="289"/>
    </location>
</feature>
<evidence type="ECO:0000256" key="3">
    <source>
        <dbReference type="ARBA" id="ARBA00022692"/>
    </source>
</evidence>
<dbReference type="Pfam" id="PF03176">
    <property type="entry name" value="MMPL"/>
    <property type="match status" value="2"/>
</dbReference>
<dbReference type="Proteomes" id="UP000618952">
    <property type="component" value="Unassembled WGS sequence"/>
</dbReference>